<dbReference type="GO" id="GO:0046872">
    <property type="term" value="F:metal ion binding"/>
    <property type="evidence" value="ECO:0007669"/>
    <property type="project" value="UniProtKB-KW"/>
</dbReference>
<dbReference type="InterPro" id="IPR006068">
    <property type="entry name" value="ATPase_P-typ_cation-transptr_C"/>
</dbReference>
<proteinExistence type="predicted"/>
<protein>
    <recommendedName>
        <fullName evidence="5">Snf2 ATP coupling domain-containing protein</fullName>
    </recommendedName>
</protein>
<dbReference type="InterPro" id="IPR023298">
    <property type="entry name" value="ATPase_P-typ_TM_dom_sf"/>
</dbReference>
<keyword evidence="3" id="KW-0460">Magnesium</keyword>
<evidence type="ECO:0000256" key="3">
    <source>
        <dbReference type="ARBA" id="ARBA00022842"/>
    </source>
</evidence>
<keyword evidence="4" id="KW-0472">Membrane</keyword>
<dbReference type="Pfam" id="PF00689">
    <property type="entry name" value="Cation_ATPase_C"/>
    <property type="match status" value="1"/>
</dbReference>
<dbReference type="Pfam" id="PF14619">
    <property type="entry name" value="SnAC"/>
    <property type="match status" value="1"/>
</dbReference>
<comment type="subcellular location">
    <subcellularLocation>
        <location evidence="1">Endomembrane system</location>
        <topology evidence="1">Multi-pass membrane protein</topology>
    </subcellularLocation>
</comment>
<dbReference type="InterPro" id="IPR029295">
    <property type="entry name" value="SnAC"/>
</dbReference>
<dbReference type="InterPro" id="IPR027417">
    <property type="entry name" value="P-loop_NTPase"/>
</dbReference>
<feature type="domain" description="Snf2 ATP coupling" evidence="5">
    <location>
        <begin position="344"/>
        <end position="423"/>
    </location>
</feature>
<dbReference type="AlphaFoldDB" id="A0A0D0AIR6"/>
<evidence type="ECO:0000313" key="7">
    <source>
        <dbReference type="Proteomes" id="UP000054485"/>
    </source>
</evidence>
<dbReference type="SMART" id="SM01314">
    <property type="entry name" value="SnAC"/>
    <property type="match status" value="1"/>
</dbReference>
<keyword evidence="7" id="KW-1185">Reference proteome</keyword>
<feature type="transmembrane region" description="Helical" evidence="4">
    <location>
        <begin position="98"/>
        <end position="121"/>
    </location>
</feature>
<dbReference type="GO" id="GO:0005886">
    <property type="term" value="C:plasma membrane"/>
    <property type="evidence" value="ECO:0007669"/>
    <property type="project" value="TreeGrafter"/>
</dbReference>
<dbReference type="Gene3D" id="1.20.1110.10">
    <property type="entry name" value="Calcium-transporting ATPase, transmembrane domain"/>
    <property type="match status" value="1"/>
</dbReference>
<feature type="transmembrane region" description="Helical" evidence="4">
    <location>
        <begin position="199"/>
        <end position="218"/>
    </location>
</feature>
<sequence length="444" mass="50167">MQGTAIDDVPYDVIAQNLTLIGIDKQILIQSVYQITIILLFHFLGITILGYADTSGNATIVQTFVFNVFVFAQIFNLVNSRRLDRKLNIFEGMLNNWYFMAITLFEITVQVVIVFIGGTAFQVTRIAGHEWGISLPLGFVSIPLGALIRVLPNGPFEHLFIMMRLLPKPEGSLLKVRPDVEWNSEIELARLHKDKCVPLPSLMTMVLMLIASSIRAGWAPQSCGTLSDPARYDPSKSSAALWEGRLQIHPDTKPDDALYCTKWGDGIMCIVSCGQVVLYADIQTKAVRILHFITKKSVEEAMYAHARSKLDIDDKVIQAGRFDNKSTQEEQEEFLQSILGADQEEENEEAGDMNDNELNEIFCTMDLQWKPPLPLMQLEELPECYQMDEPFEPKEMDDAIQGRGQRHRNVVNYNDGLSDEQWAMAVEDGEDLQELVDHAHGKKE</sequence>
<dbReference type="PANTHER" id="PTHR24093:SF369">
    <property type="entry name" value="CALCIUM-TRANSPORTING ATPASE"/>
    <property type="match status" value="1"/>
</dbReference>
<dbReference type="Gene3D" id="3.40.50.300">
    <property type="entry name" value="P-loop containing nucleotide triphosphate hydrolases"/>
    <property type="match status" value="1"/>
</dbReference>
<accession>A0A0D0AIR6</accession>
<dbReference type="SUPFAM" id="SSF81665">
    <property type="entry name" value="Calcium ATPase, transmembrane domain M"/>
    <property type="match status" value="1"/>
</dbReference>
<evidence type="ECO:0000259" key="5">
    <source>
        <dbReference type="SMART" id="SM01314"/>
    </source>
</evidence>
<dbReference type="PANTHER" id="PTHR24093">
    <property type="entry name" value="CATION TRANSPORTING ATPASE"/>
    <property type="match status" value="1"/>
</dbReference>
<reference evidence="7" key="2">
    <citation type="submission" date="2015-01" db="EMBL/GenBank/DDBJ databases">
        <title>Evolutionary Origins and Diversification of the Mycorrhizal Mutualists.</title>
        <authorList>
            <consortium name="DOE Joint Genome Institute"/>
            <consortium name="Mycorrhizal Genomics Consortium"/>
            <person name="Kohler A."/>
            <person name="Kuo A."/>
            <person name="Nagy L.G."/>
            <person name="Floudas D."/>
            <person name="Copeland A."/>
            <person name="Barry K.W."/>
            <person name="Cichocki N."/>
            <person name="Veneault-Fourrey C."/>
            <person name="LaButti K."/>
            <person name="Lindquist E.A."/>
            <person name="Lipzen A."/>
            <person name="Lundell T."/>
            <person name="Morin E."/>
            <person name="Murat C."/>
            <person name="Riley R."/>
            <person name="Ohm R."/>
            <person name="Sun H."/>
            <person name="Tunlid A."/>
            <person name="Henrissat B."/>
            <person name="Grigoriev I.V."/>
            <person name="Hibbett D.S."/>
            <person name="Martin F."/>
        </authorList>
    </citation>
    <scope>NUCLEOTIDE SEQUENCE [LARGE SCALE GENOMIC DNA]</scope>
    <source>
        <strain evidence="7">UH-Slu-Lm8-n1</strain>
    </source>
</reference>
<dbReference type="STRING" id="930992.A0A0D0AIR6"/>
<keyword evidence="4" id="KW-0812">Transmembrane</keyword>
<gene>
    <name evidence="6" type="ORF">CY34DRAFT_17910</name>
</gene>
<evidence type="ECO:0000313" key="6">
    <source>
        <dbReference type="EMBL" id="KIK34167.1"/>
    </source>
</evidence>
<feature type="transmembrane region" description="Helical" evidence="4">
    <location>
        <begin position="58"/>
        <end position="78"/>
    </location>
</feature>
<organism evidence="6 7">
    <name type="scientific">Suillus luteus UH-Slu-Lm8-n1</name>
    <dbReference type="NCBI Taxonomy" id="930992"/>
    <lineage>
        <taxon>Eukaryota</taxon>
        <taxon>Fungi</taxon>
        <taxon>Dikarya</taxon>
        <taxon>Basidiomycota</taxon>
        <taxon>Agaricomycotina</taxon>
        <taxon>Agaricomycetes</taxon>
        <taxon>Agaricomycetidae</taxon>
        <taxon>Boletales</taxon>
        <taxon>Suillineae</taxon>
        <taxon>Suillaceae</taxon>
        <taxon>Suillus</taxon>
    </lineage>
</organism>
<dbReference type="GO" id="GO:0012505">
    <property type="term" value="C:endomembrane system"/>
    <property type="evidence" value="ECO:0007669"/>
    <property type="project" value="UniProtKB-SubCell"/>
</dbReference>
<dbReference type="OrthoDB" id="3216948at2759"/>
<dbReference type="GO" id="GO:0006874">
    <property type="term" value="P:intracellular calcium ion homeostasis"/>
    <property type="evidence" value="ECO:0007669"/>
    <property type="project" value="TreeGrafter"/>
</dbReference>
<keyword evidence="4" id="KW-1133">Transmembrane helix</keyword>
<dbReference type="HOGENOM" id="CLU_617026_0_0_1"/>
<feature type="transmembrane region" description="Helical" evidence="4">
    <location>
        <begin position="32"/>
        <end position="52"/>
    </location>
</feature>
<evidence type="ECO:0000256" key="4">
    <source>
        <dbReference type="SAM" id="Phobius"/>
    </source>
</evidence>
<evidence type="ECO:0000256" key="2">
    <source>
        <dbReference type="ARBA" id="ARBA00022723"/>
    </source>
</evidence>
<dbReference type="InParanoid" id="A0A0D0AIR6"/>
<feature type="transmembrane region" description="Helical" evidence="4">
    <location>
        <begin position="133"/>
        <end position="152"/>
    </location>
</feature>
<dbReference type="GO" id="GO:0042393">
    <property type="term" value="F:histone binding"/>
    <property type="evidence" value="ECO:0007669"/>
    <property type="project" value="InterPro"/>
</dbReference>
<dbReference type="Proteomes" id="UP000054485">
    <property type="component" value="Unassembled WGS sequence"/>
</dbReference>
<keyword evidence="2" id="KW-0479">Metal-binding</keyword>
<name>A0A0D0AIR6_9AGAM</name>
<dbReference type="GO" id="GO:0005388">
    <property type="term" value="F:P-type calcium transporter activity"/>
    <property type="evidence" value="ECO:0007669"/>
    <property type="project" value="TreeGrafter"/>
</dbReference>
<reference evidence="6 7" key="1">
    <citation type="submission" date="2014-04" db="EMBL/GenBank/DDBJ databases">
        <authorList>
            <consortium name="DOE Joint Genome Institute"/>
            <person name="Kuo A."/>
            <person name="Ruytinx J."/>
            <person name="Rineau F."/>
            <person name="Colpaert J."/>
            <person name="Kohler A."/>
            <person name="Nagy L.G."/>
            <person name="Floudas D."/>
            <person name="Copeland A."/>
            <person name="Barry K.W."/>
            <person name="Cichocki N."/>
            <person name="Veneault-Fourrey C."/>
            <person name="LaButti K."/>
            <person name="Lindquist E.A."/>
            <person name="Lipzen A."/>
            <person name="Lundell T."/>
            <person name="Morin E."/>
            <person name="Murat C."/>
            <person name="Sun H."/>
            <person name="Tunlid A."/>
            <person name="Henrissat B."/>
            <person name="Grigoriev I.V."/>
            <person name="Hibbett D.S."/>
            <person name="Martin F."/>
            <person name="Nordberg H.P."/>
            <person name="Cantor M.N."/>
            <person name="Hua S.X."/>
        </authorList>
    </citation>
    <scope>NUCLEOTIDE SEQUENCE [LARGE SCALE GENOMIC DNA]</scope>
    <source>
        <strain evidence="6 7">UH-Slu-Lm8-n1</strain>
    </source>
</reference>
<dbReference type="EMBL" id="KN835799">
    <property type="protein sequence ID" value="KIK34167.1"/>
    <property type="molecule type" value="Genomic_DNA"/>
</dbReference>
<dbReference type="SUPFAM" id="SSF52540">
    <property type="entry name" value="P-loop containing nucleoside triphosphate hydrolases"/>
    <property type="match status" value="1"/>
</dbReference>
<evidence type="ECO:0000256" key="1">
    <source>
        <dbReference type="ARBA" id="ARBA00004127"/>
    </source>
</evidence>